<sequence length="219" mass="25472">MSRFRHALAERDNHILTLRAVIVLLCLCLAGVGYGWYSAPQKLTLWFPPDLRSGSTRPWWEVPPASVYAFTFYIFQQLNRWPDNGEEDYSRNLRSLRAYLTPACYTRLEHDFQVRRNGGELRERTRGVYELPGHGYSSLVHDGDKRPFPRVETLSRDAWRVTLDVAVEEYYQNEPVKKALVRYPLQVVRYAIDAEKNPWGLAIDCTDAVPQRLVAEEKP</sequence>
<evidence type="ECO:0000313" key="4">
    <source>
        <dbReference type="Proteomes" id="UP000475070"/>
    </source>
</evidence>
<dbReference type="AlphaFoldDB" id="A0A1M0VI91"/>
<reference evidence="3 4" key="2">
    <citation type="journal article" date="2019" name="Nat. Med.">
        <title>A library of human gut bacterial isolates paired with longitudinal multiomics data enables mechanistic microbiome research.</title>
        <authorList>
            <person name="Poyet M."/>
            <person name="Groussin M."/>
            <person name="Gibbons S.M."/>
            <person name="Avila-Pacheco J."/>
            <person name="Jiang X."/>
            <person name="Kearney S.M."/>
            <person name="Perrotta A.R."/>
            <person name="Berdy B."/>
            <person name="Zhao S."/>
            <person name="Lieberman T.D."/>
            <person name="Swanson P.K."/>
            <person name="Smith M."/>
            <person name="Roesemann S."/>
            <person name="Alexander J.E."/>
            <person name="Rich S.A."/>
            <person name="Livny J."/>
            <person name="Vlamakis H."/>
            <person name="Clish C."/>
            <person name="Bullock K."/>
            <person name="Deik A."/>
            <person name="Scott J."/>
            <person name="Pierce K.A."/>
            <person name="Xavier R.J."/>
            <person name="Alm E.J."/>
        </authorList>
    </citation>
    <scope>NUCLEOTIDE SEQUENCE [LARGE SCALE GENOMIC DNA]</scope>
    <source>
        <strain evidence="3 4">BIOML-A112</strain>
    </source>
</reference>
<reference evidence="2" key="1">
    <citation type="journal article" date="2018" name="Genome Biol.">
        <title>SKESA: strategic k-mer extension for scrupulous assemblies.</title>
        <authorList>
            <person name="Souvorov A."/>
            <person name="Agarwala R."/>
            <person name="Lipman D.J."/>
        </authorList>
    </citation>
    <scope>NUCLEOTIDE SEQUENCE</scope>
    <source>
        <strain evidence="2">SJP41</strain>
    </source>
</reference>
<proteinExistence type="predicted"/>
<comment type="caution">
    <text evidence="3">The sequence shown here is derived from an EMBL/GenBank/DDBJ whole genome shotgun (WGS) entry which is preliminary data.</text>
</comment>
<dbReference type="EMBL" id="DADPIR010000012">
    <property type="protein sequence ID" value="HAZ7491930.1"/>
    <property type="molecule type" value="Genomic_DNA"/>
</dbReference>
<evidence type="ECO:0000256" key="1">
    <source>
        <dbReference type="SAM" id="Phobius"/>
    </source>
</evidence>
<name>A0A1M0VI91_ECOLX</name>
<dbReference type="RefSeq" id="WP_023155773.1">
    <property type="nucleotide sequence ID" value="NZ_AP022409.1"/>
</dbReference>
<dbReference type="EMBL" id="WXKQ01000010">
    <property type="protein sequence ID" value="NAG20403.1"/>
    <property type="molecule type" value="Genomic_DNA"/>
</dbReference>
<evidence type="ECO:0000313" key="2">
    <source>
        <dbReference type="EMBL" id="HAZ7491930.1"/>
    </source>
</evidence>
<reference evidence="2" key="3">
    <citation type="submission" date="2021-03" db="EMBL/GenBank/DDBJ databases">
        <authorList>
            <consortium name="NCBI Pathogen Detection Project"/>
        </authorList>
    </citation>
    <scope>NUCLEOTIDE SEQUENCE</scope>
    <source>
        <strain evidence="2">SJP41</strain>
    </source>
</reference>
<gene>
    <name evidence="3" type="ORF">GUC01_15420</name>
    <name evidence="2" type="ORF">J8F57_002134</name>
</gene>
<evidence type="ECO:0000313" key="3">
    <source>
        <dbReference type="EMBL" id="NAG20403.1"/>
    </source>
</evidence>
<keyword evidence="1" id="KW-1133">Transmembrane helix</keyword>
<feature type="transmembrane region" description="Helical" evidence="1">
    <location>
        <begin position="20"/>
        <end position="39"/>
    </location>
</feature>
<keyword evidence="1" id="KW-0812">Transmembrane</keyword>
<dbReference type="Proteomes" id="UP000475070">
    <property type="component" value="Unassembled WGS sequence"/>
</dbReference>
<dbReference type="InterPro" id="IPR021548">
    <property type="entry name" value="DUF2895"/>
</dbReference>
<dbReference type="Pfam" id="PF11444">
    <property type="entry name" value="DUF2895"/>
    <property type="match status" value="1"/>
</dbReference>
<accession>A0A1M0VI91</accession>
<dbReference type="NCBIfam" id="TIGR03746">
    <property type="entry name" value="conj_TIGR03746"/>
    <property type="match status" value="1"/>
</dbReference>
<organism evidence="3 4">
    <name type="scientific">Escherichia coli</name>
    <dbReference type="NCBI Taxonomy" id="562"/>
    <lineage>
        <taxon>Bacteria</taxon>
        <taxon>Pseudomonadati</taxon>
        <taxon>Pseudomonadota</taxon>
        <taxon>Gammaproteobacteria</taxon>
        <taxon>Enterobacterales</taxon>
        <taxon>Enterobacteriaceae</taxon>
        <taxon>Escherichia</taxon>
    </lineage>
</organism>
<keyword evidence="1" id="KW-0472">Membrane</keyword>
<protein>
    <submittedName>
        <fullName evidence="3">TIGR03746 family integrating conjugative element protein</fullName>
    </submittedName>
</protein>
<dbReference type="Proteomes" id="UP000868636">
    <property type="component" value="Unassembled WGS sequence"/>
</dbReference>